<dbReference type="PROSITE" id="PS50194">
    <property type="entry name" value="FILAMIN_REPEAT"/>
    <property type="match status" value="1"/>
</dbReference>
<dbReference type="InterPro" id="IPR017868">
    <property type="entry name" value="Filamin/ABP280_repeat-like"/>
</dbReference>
<dbReference type="EMBL" id="CWGI01000001">
    <property type="protein sequence ID" value="CRX37361.1"/>
    <property type="molecule type" value="Genomic_DNA"/>
</dbReference>
<organism evidence="1 2">
    <name type="scientific">Candidatus Hepatoplasma crinochetorum</name>
    <dbReference type="NCBI Taxonomy" id="295596"/>
    <lineage>
        <taxon>Bacteria</taxon>
        <taxon>Bacillati</taxon>
        <taxon>Mycoplasmatota</taxon>
        <taxon>Mollicutes</taxon>
        <taxon>Candidatus Hepatoplasmataceae</taxon>
        <taxon>Candidatus Hepatoplasma</taxon>
    </lineage>
</organism>
<evidence type="ECO:0000313" key="1">
    <source>
        <dbReference type="EMBL" id="CRX37361.1"/>
    </source>
</evidence>
<accession>A0A0G7ZNL1</accession>
<dbReference type="AlphaFoldDB" id="A0A0G7ZNL1"/>
<protein>
    <submittedName>
        <fullName evidence="1">Uncharacterized protein</fullName>
    </submittedName>
</protein>
<sequence length="495" mass="54700">MGDGDDNGSASAAIDINGYDCVLTGVLNPDTNSVNPVSLENGSNEVTFDNLPPGDYTFDVKCDNDVIASFPFTIHDGAIIPDNDGLDDLVISDNSLCSLDNGKANYNFTDYQLLLIRVCIDNNGESYYDGLSIGTDYKIGNLKYILAHDVNSDKSDTDYLNLQLLTTAKDYSLVKTGKFNYTGINLIKGYKKEITPLLNSEVSAVKNEIVNLNIPVDQFTHFIIKVVHDNDEFSYSMHDVKTLSSINLCYLDEFKNLTLVWANFIDNSTFEVLSNNPSGSSTFSINMLWGLNIDNLKNLTNKIFNPKSYSILIINLKNIWNTPASNILGFIFTNDIIADGITKHYFVRDFIKDLNIIFNEDGSYKIADSSAWIITKIEGLILPSKSKAYISNLVTYNTSKIDGDDGSITFNAHISGFKGQGTAVLNPAESNLPINLTNDANLGLSFDNLIAGDYTIEIYDDADLIYSETNIVISEPVLDPEADFANVYHNDIKIN</sequence>
<proteinExistence type="predicted"/>
<gene>
    <name evidence="1" type="ORF">HEPPS_05920</name>
</gene>
<name>A0A0G7ZNL1_9MOLU</name>
<keyword evidence="2" id="KW-1185">Reference proteome</keyword>
<reference evidence="2" key="1">
    <citation type="submission" date="2015-05" db="EMBL/GenBank/DDBJ databases">
        <authorList>
            <person name="Collingro A."/>
        </authorList>
    </citation>
    <scope>NUCLEOTIDE SEQUENCE [LARGE SCALE GENOMIC DNA]</scope>
    <source>
        <strain evidence="2">Ps</strain>
    </source>
</reference>
<evidence type="ECO:0000313" key="2">
    <source>
        <dbReference type="Proteomes" id="UP000242141"/>
    </source>
</evidence>
<dbReference type="Proteomes" id="UP000242141">
    <property type="component" value="Unassembled WGS sequence"/>
</dbReference>